<dbReference type="Pfam" id="PF01471">
    <property type="entry name" value="PG_binding_1"/>
    <property type="match status" value="1"/>
</dbReference>
<dbReference type="Gene3D" id="1.10.101.10">
    <property type="entry name" value="PGBD-like superfamily/PGBD"/>
    <property type="match status" value="1"/>
</dbReference>
<dbReference type="InterPro" id="IPR036365">
    <property type="entry name" value="PGBD-like_sf"/>
</dbReference>
<keyword evidence="1" id="KW-0929">Antimicrobial</keyword>
<gene>
    <name evidence="4" type="ORF">NG42_17675</name>
</gene>
<dbReference type="InterPro" id="IPR036366">
    <property type="entry name" value="PGBDSf"/>
</dbReference>
<dbReference type="InterPro" id="IPR002477">
    <property type="entry name" value="Peptidoglycan-bd-like"/>
</dbReference>
<dbReference type="PATRIC" id="fig|1560201.3.peg.3741"/>
<dbReference type="AlphaFoldDB" id="A0A0L7SY96"/>
<dbReference type="GO" id="GO:0042742">
    <property type="term" value="P:defense response to bacterium"/>
    <property type="evidence" value="ECO:0007669"/>
    <property type="project" value="UniProtKB-KW"/>
</dbReference>
<dbReference type="GO" id="GO:0031640">
    <property type="term" value="P:killing of cells of another organism"/>
    <property type="evidence" value="ECO:0007669"/>
    <property type="project" value="UniProtKB-KW"/>
</dbReference>
<evidence type="ECO:0000256" key="2">
    <source>
        <dbReference type="ARBA" id="ARBA00022638"/>
    </source>
</evidence>
<organism evidence="4 5">
    <name type="scientific">Winslowiella iniecta</name>
    <dbReference type="NCBI Taxonomy" id="1560201"/>
    <lineage>
        <taxon>Bacteria</taxon>
        <taxon>Pseudomonadati</taxon>
        <taxon>Pseudomonadota</taxon>
        <taxon>Gammaproteobacteria</taxon>
        <taxon>Enterobacterales</taxon>
        <taxon>Erwiniaceae</taxon>
        <taxon>Winslowiella</taxon>
    </lineage>
</organism>
<name>A0A0L7SY96_9GAMM</name>
<dbReference type="SUPFAM" id="SSF47090">
    <property type="entry name" value="PGBD-like"/>
    <property type="match status" value="1"/>
</dbReference>
<evidence type="ECO:0000259" key="3">
    <source>
        <dbReference type="Pfam" id="PF01471"/>
    </source>
</evidence>
<evidence type="ECO:0000313" key="5">
    <source>
        <dbReference type="Proteomes" id="UP000037088"/>
    </source>
</evidence>
<sequence>MNQKRYHDPMVLHPNLVFTSVGTCGTNQPEEVKKLQRMVMNAGYQQATGRELEISGKCGQDTIEAVVWYQRLLNLSPSGLVGPTDSWFTEALKEMSPHWRQRQPNGPLHVREGQITFDAEGHDYITAVVPYRQHRAPFFSRVLHWPGQNSGVTLGRGYDMGGRSRGEVYSTLRQAGLEEFKAVICSKAAGLKANQARKFVQVYGPMVGEISHRQQIRLFEIIYPYYEKLSKNYYLKYTKNIPDAATWDAIDVKIKEVYIDIVYQGVDDVIVLVKAVASNNPKQLTDVINQSAHYSQYEKERKRIRNLL</sequence>
<dbReference type="Proteomes" id="UP000037088">
    <property type="component" value="Unassembled WGS sequence"/>
</dbReference>
<evidence type="ECO:0000256" key="1">
    <source>
        <dbReference type="ARBA" id="ARBA00022529"/>
    </source>
</evidence>
<reference evidence="4 5" key="1">
    <citation type="journal article" date="2015" name="Int. J. Syst. Evol. Microbiol.">
        <title>Erwinia iniecta sp. nov., isolated from Russian wheat aphids (Diuraphis noxia).</title>
        <authorList>
            <person name="Campillo T."/>
            <person name="Luna E."/>
            <person name="Portier P."/>
            <person name="Fischer-Le Saux M."/>
            <person name="Lapitan N."/>
            <person name="Tisserat N.A."/>
            <person name="Leach J.E."/>
        </authorList>
    </citation>
    <scope>NUCLEOTIDE SEQUENCE [LARGE SCALE GENOMIC DNA]</scope>
    <source>
        <strain evidence="4 5">B120</strain>
    </source>
</reference>
<evidence type="ECO:0000313" key="4">
    <source>
        <dbReference type="EMBL" id="KOC88055.1"/>
    </source>
</evidence>
<dbReference type="InterPro" id="IPR023347">
    <property type="entry name" value="Lysozyme_dom_sf"/>
</dbReference>
<protein>
    <submittedName>
        <fullName evidence="4">EF hand domain protein</fullName>
    </submittedName>
</protein>
<comment type="caution">
    <text evidence="4">The sequence shown here is derived from an EMBL/GenBank/DDBJ whole genome shotgun (WGS) entry which is preliminary data.</text>
</comment>
<proteinExistence type="predicted"/>
<feature type="domain" description="Peptidoglycan binding-like" evidence="3">
    <location>
        <begin position="30"/>
        <end position="83"/>
    </location>
</feature>
<dbReference type="Gene3D" id="1.10.530.40">
    <property type="match status" value="1"/>
</dbReference>
<dbReference type="CDD" id="cd16903">
    <property type="entry name" value="pesticin_lyz-like"/>
    <property type="match status" value="1"/>
</dbReference>
<dbReference type="GO" id="GO:0003796">
    <property type="term" value="F:lysozyme activity"/>
    <property type="evidence" value="ECO:0007669"/>
    <property type="project" value="InterPro"/>
</dbReference>
<keyword evidence="2" id="KW-0081">Bacteriolytic enzyme</keyword>
<accession>A0A0L7SY96</accession>
<keyword evidence="5" id="KW-1185">Reference proteome</keyword>
<dbReference type="EMBL" id="JRXE01000028">
    <property type="protein sequence ID" value="KOC88055.1"/>
    <property type="molecule type" value="Genomic_DNA"/>
</dbReference>